<feature type="domain" description="NYN" evidence="1">
    <location>
        <begin position="141"/>
        <end position="191"/>
    </location>
</feature>
<evidence type="ECO:0000313" key="2">
    <source>
        <dbReference type="EMBL" id="MFD2034813.1"/>
    </source>
</evidence>
<gene>
    <name evidence="2" type="ORF">ACFSKL_08435</name>
</gene>
<dbReference type="Gene3D" id="3.40.50.1010">
    <property type="entry name" value="5'-nuclease"/>
    <property type="match status" value="1"/>
</dbReference>
<reference evidence="3" key="1">
    <citation type="journal article" date="2019" name="Int. J. Syst. Evol. Microbiol.">
        <title>The Global Catalogue of Microorganisms (GCM) 10K type strain sequencing project: providing services to taxonomists for standard genome sequencing and annotation.</title>
        <authorList>
            <consortium name="The Broad Institute Genomics Platform"/>
            <consortium name="The Broad Institute Genome Sequencing Center for Infectious Disease"/>
            <person name="Wu L."/>
            <person name="Ma J."/>
        </authorList>
    </citation>
    <scope>NUCLEOTIDE SEQUENCE [LARGE SCALE GENOMIC DNA]</scope>
    <source>
        <strain evidence="3">CGMCC 1.15180</strain>
    </source>
</reference>
<dbReference type="Pfam" id="PF01936">
    <property type="entry name" value="NYN"/>
    <property type="match status" value="1"/>
</dbReference>
<evidence type="ECO:0000313" key="3">
    <source>
        <dbReference type="Proteomes" id="UP001597361"/>
    </source>
</evidence>
<name>A0ABW4VNH2_9BACT</name>
<evidence type="ECO:0000259" key="1">
    <source>
        <dbReference type="Pfam" id="PF01936"/>
    </source>
</evidence>
<dbReference type="RefSeq" id="WP_376885306.1">
    <property type="nucleotide sequence ID" value="NZ_JBHUHR010000022.1"/>
</dbReference>
<dbReference type="CDD" id="cd18722">
    <property type="entry name" value="PIN_NicB-like"/>
    <property type="match status" value="1"/>
</dbReference>
<proteinExistence type="predicted"/>
<dbReference type="InterPro" id="IPR021139">
    <property type="entry name" value="NYN"/>
</dbReference>
<dbReference type="Proteomes" id="UP001597361">
    <property type="component" value="Unassembled WGS sequence"/>
</dbReference>
<organism evidence="2 3">
    <name type="scientific">Belliella marina</name>
    <dbReference type="NCBI Taxonomy" id="1644146"/>
    <lineage>
        <taxon>Bacteria</taxon>
        <taxon>Pseudomonadati</taxon>
        <taxon>Bacteroidota</taxon>
        <taxon>Cytophagia</taxon>
        <taxon>Cytophagales</taxon>
        <taxon>Cyclobacteriaceae</taxon>
        <taxon>Belliella</taxon>
    </lineage>
</organism>
<protein>
    <submittedName>
        <fullName evidence="2">NYN domain-containing protein</fullName>
    </submittedName>
</protein>
<comment type="caution">
    <text evidence="2">The sequence shown here is derived from an EMBL/GenBank/DDBJ whole genome shotgun (WGS) entry which is preliminary data.</text>
</comment>
<keyword evidence="3" id="KW-1185">Reference proteome</keyword>
<dbReference type="EMBL" id="JBHUHR010000022">
    <property type="protein sequence ID" value="MFD2034813.1"/>
    <property type="molecule type" value="Genomic_DNA"/>
</dbReference>
<accession>A0ABW4VNH2</accession>
<sequence>MKKRTAILVDGGFFLKRYRSINRVKNLDPVRTANDLWEMCLKHLTQAKSETFDLYRIFYYDCLPYDKKQHNPVSGKSIDFSKTDQYKFQLDFLEELKKKRKIALRLGVLEDRRRWIIRPSITKELLTKKLIIEDLTEDDVQFDLSQKRVDIKIGLDIASMSLKHQVDQIILVSGDSDFIPASKLARREGIDFILDPMWNPIKPHLFEHIDGMVSKIKRPTT</sequence>